<dbReference type="GO" id="GO:0046872">
    <property type="term" value="F:metal ion binding"/>
    <property type="evidence" value="ECO:0007669"/>
    <property type="project" value="UniProtKB-KW"/>
</dbReference>
<proteinExistence type="predicted"/>
<keyword evidence="4" id="KW-0408">Iron</keyword>
<keyword evidence="2" id="KW-0949">S-adenosyl-L-methionine</keyword>
<evidence type="ECO:0000313" key="7">
    <source>
        <dbReference type="EMBL" id="GAJ08370.1"/>
    </source>
</evidence>
<evidence type="ECO:0000256" key="5">
    <source>
        <dbReference type="ARBA" id="ARBA00023014"/>
    </source>
</evidence>
<evidence type="ECO:0000256" key="3">
    <source>
        <dbReference type="ARBA" id="ARBA00022723"/>
    </source>
</evidence>
<protein>
    <recommendedName>
        <fullName evidence="6">Radical SAM core domain-containing protein</fullName>
    </recommendedName>
</protein>
<dbReference type="AlphaFoldDB" id="X1VK60"/>
<dbReference type="PANTHER" id="PTHR43409:SF16">
    <property type="entry name" value="SLR0320 PROTEIN"/>
    <property type="match status" value="1"/>
</dbReference>
<dbReference type="PROSITE" id="PS51918">
    <property type="entry name" value="RADICAL_SAM"/>
    <property type="match status" value="1"/>
</dbReference>
<evidence type="ECO:0000256" key="1">
    <source>
        <dbReference type="ARBA" id="ARBA00001966"/>
    </source>
</evidence>
<dbReference type="PANTHER" id="PTHR43409">
    <property type="entry name" value="ANAEROBIC MAGNESIUM-PROTOPORPHYRIN IX MONOMETHYL ESTER CYCLASE-RELATED"/>
    <property type="match status" value="1"/>
</dbReference>
<feature type="domain" description="Radical SAM core" evidence="6">
    <location>
        <begin position="1"/>
        <end position="120"/>
    </location>
</feature>
<dbReference type="Pfam" id="PF04055">
    <property type="entry name" value="Radical_SAM"/>
    <property type="match status" value="1"/>
</dbReference>
<keyword evidence="5" id="KW-0411">Iron-sulfur</keyword>
<comment type="cofactor">
    <cofactor evidence="1">
        <name>[4Fe-4S] cluster</name>
        <dbReference type="ChEBI" id="CHEBI:49883"/>
    </cofactor>
</comment>
<comment type="caution">
    <text evidence="7">The sequence shown here is derived from an EMBL/GenBank/DDBJ whole genome shotgun (WGS) entry which is preliminary data.</text>
</comment>
<evidence type="ECO:0000259" key="6">
    <source>
        <dbReference type="PROSITE" id="PS51918"/>
    </source>
</evidence>
<name>X1VK60_9ZZZZ</name>
<dbReference type="GO" id="GO:0051536">
    <property type="term" value="F:iron-sulfur cluster binding"/>
    <property type="evidence" value="ECO:0007669"/>
    <property type="project" value="UniProtKB-KW"/>
</dbReference>
<feature type="non-terminal residue" evidence="7">
    <location>
        <position position="1"/>
    </location>
</feature>
<evidence type="ECO:0000256" key="4">
    <source>
        <dbReference type="ARBA" id="ARBA00023004"/>
    </source>
</evidence>
<accession>X1VK60</accession>
<dbReference type="InterPro" id="IPR051198">
    <property type="entry name" value="BchE-like"/>
</dbReference>
<dbReference type="GO" id="GO:0003824">
    <property type="term" value="F:catalytic activity"/>
    <property type="evidence" value="ECO:0007669"/>
    <property type="project" value="InterPro"/>
</dbReference>
<dbReference type="GO" id="GO:0005829">
    <property type="term" value="C:cytosol"/>
    <property type="evidence" value="ECO:0007669"/>
    <property type="project" value="TreeGrafter"/>
</dbReference>
<dbReference type="SUPFAM" id="SSF102114">
    <property type="entry name" value="Radical SAM enzymes"/>
    <property type="match status" value="1"/>
</dbReference>
<organism evidence="7">
    <name type="scientific">marine sediment metagenome</name>
    <dbReference type="NCBI Taxonomy" id="412755"/>
    <lineage>
        <taxon>unclassified sequences</taxon>
        <taxon>metagenomes</taxon>
        <taxon>ecological metagenomes</taxon>
    </lineage>
</organism>
<dbReference type="InterPro" id="IPR007197">
    <property type="entry name" value="rSAM"/>
</dbReference>
<evidence type="ECO:0000256" key="2">
    <source>
        <dbReference type="ARBA" id="ARBA00022691"/>
    </source>
</evidence>
<dbReference type="Gene3D" id="3.30.750.200">
    <property type="match status" value="1"/>
</dbReference>
<dbReference type="EMBL" id="BARW01031989">
    <property type="protein sequence ID" value="GAJ08370.1"/>
    <property type="molecule type" value="Genomic_DNA"/>
</dbReference>
<gene>
    <name evidence="7" type="ORF">S12H4_50737</name>
</gene>
<sequence>GCERIHYGVEAGTDRILKVLKKGITLEQVREAFRLTRKAGISTLAYFMIGSPRETKEDISKTIKLAKELNPDFAHITVTTPFPATELYSQGLKEGIISYDYWREFAQNPKKDFQTIYWEKILSRKELFELLNYAYKSFYSRPGYIVKALLKVRSPGELKRKIKAGWKVLRW</sequence>
<keyword evidence="3" id="KW-0479">Metal-binding</keyword>
<dbReference type="InterPro" id="IPR058240">
    <property type="entry name" value="rSAM_sf"/>
</dbReference>
<reference evidence="7" key="1">
    <citation type="journal article" date="2014" name="Front. Microbiol.">
        <title>High frequency of phylogenetically diverse reductive dehalogenase-homologous genes in deep subseafloor sedimentary metagenomes.</title>
        <authorList>
            <person name="Kawai M."/>
            <person name="Futagami T."/>
            <person name="Toyoda A."/>
            <person name="Takaki Y."/>
            <person name="Nishi S."/>
            <person name="Hori S."/>
            <person name="Arai W."/>
            <person name="Tsubouchi T."/>
            <person name="Morono Y."/>
            <person name="Uchiyama I."/>
            <person name="Ito T."/>
            <person name="Fujiyama A."/>
            <person name="Inagaki F."/>
            <person name="Takami H."/>
        </authorList>
    </citation>
    <scope>NUCLEOTIDE SEQUENCE</scope>
    <source>
        <strain evidence="7">Expedition CK06-06</strain>
    </source>
</reference>